<dbReference type="EMBL" id="JAGIOO010000001">
    <property type="protein sequence ID" value="MBP2471157.1"/>
    <property type="molecule type" value="Genomic_DNA"/>
</dbReference>
<dbReference type="RefSeq" id="WP_143342937.1">
    <property type="nucleotide sequence ID" value="NZ_JAGIOO010000001.1"/>
</dbReference>
<keyword evidence="2" id="KW-1185">Reference proteome</keyword>
<gene>
    <name evidence="1" type="ORF">JOF53_000029</name>
</gene>
<organism evidence="1 2">
    <name type="scientific">Crossiella equi</name>
    <dbReference type="NCBI Taxonomy" id="130796"/>
    <lineage>
        <taxon>Bacteria</taxon>
        <taxon>Bacillati</taxon>
        <taxon>Actinomycetota</taxon>
        <taxon>Actinomycetes</taxon>
        <taxon>Pseudonocardiales</taxon>
        <taxon>Pseudonocardiaceae</taxon>
        <taxon>Crossiella</taxon>
    </lineage>
</organism>
<name>A0ABS5A3K5_9PSEU</name>
<dbReference type="Proteomes" id="UP001519363">
    <property type="component" value="Unassembled WGS sequence"/>
</dbReference>
<evidence type="ECO:0000313" key="2">
    <source>
        <dbReference type="Proteomes" id="UP001519363"/>
    </source>
</evidence>
<reference evidence="1 2" key="1">
    <citation type="submission" date="2021-03" db="EMBL/GenBank/DDBJ databases">
        <title>Sequencing the genomes of 1000 actinobacteria strains.</title>
        <authorList>
            <person name="Klenk H.-P."/>
        </authorList>
    </citation>
    <scope>NUCLEOTIDE SEQUENCE [LARGE SCALE GENOMIC DNA]</scope>
    <source>
        <strain evidence="1 2">DSM 44580</strain>
    </source>
</reference>
<evidence type="ECO:0000313" key="1">
    <source>
        <dbReference type="EMBL" id="MBP2471157.1"/>
    </source>
</evidence>
<comment type="caution">
    <text evidence="1">The sequence shown here is derived from an EMBL/GenBank/DDBJ whole genome shotgun (WGS) entry which is preliminary data.</text>
</comment>
<protein>
    <submittedName>
        <fullName evidence="1">Uncharacterized protein</fullName>
    </submittedName>
</protein>
<sequence length="100" mass="11131">MERTKYFSASGALLSHWYRAELVAGSHFACLQRNPSPTTAHPAWPGLVAALGLAVALPHQHPVPRFTHLIDVRLTGDEWRLLTDLSAAIPVVHEMLEEER</sequence>
<proteinExistence type="predicted"/>
<accession>A0ABS5A3K5</accession>